<protein>
    <submittedName>
        <fullName evidence="5">ABC transporter ATP-binding protein</fullName>
    </submittedName>
</protein>
<dbReference type="AlphaFoldDB" id="A0A9D1J547"/>
<comment type="caution">
    <text evidence="5">The sequence shown here is derived from an EMBL/GenBank/DDBJ whole genome shotgun (WGS) entry which is preliminary data.</text>
</comment>
<dbReference type="CDD" id="cd03230">
    <property type="entry name" value="ABC_DR_subfamily_A"/>
    <property type="match status" value="1"/>
</dbReference>
<keyword evidence="1" id="KW-0813">Transport</keyword>
<evidence type="ECO:0000256" key="2">
    <source>
        <dbReference type="ARBA" id="ARBA00022741"/>
    </source>
</evidence>
<dbReference type="SUPFAM" id="SSF52540">
    <property type="entry name" value="P-loop containing nucleoside triphosphate hydrolases"/>
    <property type="match status" value="1"/>
</dbReference>
<dbReference type="PANTHER" id="PTHR42939:SF3">
    <property type="entry name" value="ABC TRANSPORTER ATP-BINDING COMPONENT"/>
    <property type="match status" value="1"/>
</dbReference>
<evidence type="ECO:0000256" key="3">
    <source>
        <dbReference type="ARBA" id="ARBA00022840"/>
    </source>
</evidence>
<feature type="domain" description="ABC transporter" evidence="4">
    <location>
        <begin position="1"/>
        <end position="230"/>
    </location>
</feature>
<reference evidence="5" key="2">
    <citation type="journal article" date="2021" name="PeerJ">
        <title>Extensive microbial diversity within the chicken gut microbiome revealed by metagenomics and culture.</title>
        <authorList>
            <person name="Gilroy R."/>
            <person name="Ravi A."/>
            <person name="Getino M."/>
            <person name="Pursley I."/>
            <person name="Horton D.L."/>
            <person name="Alikhan N.F."/>
            <person name="Baker D."/>
            <person name="Gharbi K."/>
            <person name="Hall N."/>
            <person name="Watson M."/>
            <person name="Adriaenssens E.M."/>
            <person name="Foster-Nyarko E."/>
            <person name="Jarju S."/>
            <person name="Secka A."/>
            <person name="Antonio M."/>
            <person name="Oren A."/>
            <person name="Chaudhuri R.R."/>
            <person name="La Ragione R."/>
            <person name="Hildebrand F."/>
            <person name="Pallen M.J."/>
        </authorList>
    </citation>
    <scope>NUCLEOTIDE SEQUENCE</scope>
    <source>
        <strain evidence="5">CHK189-12415</strain>
    </source>
</reference>
<dbReference type="InterPro" id="IPR003593">
    <property type="entry name" value="AAA+_ATPase"/>
</dbReference>
<dbReference type="PANTHER" id="PTHR42939">
    <property type="entry name" value="ABC TRANSPORTER ATP-BINDING PROTEIN ALBC-RELATED"/>
    <property type="match status" value="1"/>
</dbReference>
<proteinExistence type="predicted"/>
<dbReference type="EMBL" id="DVHA01000242">
    <property type="protein sequence ID" value="HIR61401.1"/>
    <property type="molecule type" value="Genomic_DNA"/>
</dbReference>
<organism evidence="5 6">
    <name type="scientific">Candidatus Faecivivens stercoravium</name>
    <dbReference type="NCBI Taxonomy" id="2840803"/>
    <lineage>
        <taxon>Bacteria</taxon>
        <taxon>Bacillati</taxon>
        <taxon>Bacillota</taxon>
        <taxon>Clostridia</taxon>
        <taxon>Eubacteriales</taxon>
        <taxon>Oscillospiraceae</taxon>
        <taxon>Oscillospiraceae incertae sedis</taxon>
        <taxon>Candidatus Faecivivens</taxon>
    </lineage>
</organism>
<dbReference type="SMART" id="SM00382">
    <property type="entry name" value="AAA"/>
    <property type="match status" value="1"/>
</dbReference>
<name>A0A9D1J547_9FIRM</name>
<keyword evidence="3 5" id="KW-0067">ATP-binding</keyword>
<dbReference type="Proteomes" id="UP000824241">
    <property type="component" value="Unassembled WGS sequence"/>
</dbReference>
<dbReference type="Pfam" id="PF00005">
    <property type="entry name" value="ABC_tran"/>
    <property type="match status" value="1"/>
</dbReference>
<evidence type="ECO:0000313" key="6">
    <source>
        <dbReference type="Proteomes" id="UP000824241"/>
    </source>
</evidence>
<accession>A0A9D1J547</accession>
<dbReference type="InterPro" id="IPR027417">
    <property type="entry name" value="P-loop_NTPase"/>
</dbReference>
<gene>
    <name evidence="5" type="ORF">IAB37_07515</name>
</gene>
<evidence type="ECO:0000313" key="5">
    <source>
        <dbReference type="EMBL" id="HIR61401.1"/>
    </source>
</evidence>
<dbReference type="GO" id="GO:0005524">
    <property type="term" value="F:ATP binding"/>
    <property type="evidence" value="ECO:0007669"/>
    <property type="project" value="UniProtKB-KW"/>
</dbReference>
<reference evidence="5" key="1">
    <citation type="submission" date="2020-10" db="EMBL/GenBank/DDBJ databases">
        <authorList>
            <person name="Gilroy R."/>
        </authorList>
    </citation>
    <scope>NUCLEOTIDE SEQUENCE</scope>
    <source>
        <strain evidence="5">CHK189-12415</strain>
    </source>
</reference>
<evidence type="ECO:0000256" key="1">
    <source>
        <dbReference type="ARBA" id="ARBA00022448"/>
    </source>
</evidence>
<dbReference type="GO" id="GO:0016887">
    <property type="term" value="F:ATP hydrolysis activity"/>
    <property type="evidence" value="ECO:0007669"/>
    <property type="project" value="InterPro"/>
</dbReference>
<dbReference type="PROSITE" id="PS50893">
    <property type="entry name" value="ABC_TRANSPORTER_2"/>
    <property type="match status" value="1"/>
</dbReference>
<keyword evidence="2" id="KW-0547">Nucleotide-binding</keyword>
<sequence>MSGQNALAVTGLCKKFKGFSLQGVTFSVPRGTIVGLVGENGAGKSTTLRAVMGLTRPDAGKIELLGREDAGFEVRSRVAMVCDSGNFPGRYTPRQIGRLMRSAYPQWDGGLYRGLLQKLGLPEGKKLRQFSRGMQMKLAIAAAFAQQAELLVLDEATSGLDPAVRDDILDMLLDFVQDAGRSVLVSSHITGDLEKVADYIVFLHRGRLVFEKPKDELRYRYGIIRCTGEQYPLLDRGDILAARKLDYAWDVLVGDREAAERKYPQMVIDPASVEEVILLYMKGETA</sequence>
<dbReference type="InterPro" id="IPR003439">
    <property type="entry name" value="ABC_transporter-like_ATP-bd"/>
</dbReference>
<evidence type="ECO:0000259" key="4">
    <source>
        <dbReference type="PROSITE" id="PS50893"/>
    </source>
</evidence>
<dbReference type="Gene3D" id="3.40.50.300">
    <property type="entry name" value="P-loop containing nucleotide triphosphate hydrolases"/>
    <property type="match status" value="1"/>
</dbReference>
<dbReference type="InterPro" id="IPR051782">
    <property type="entry name" value="ABC_Transporter_VariousFunc"/>
</dbReference>